<dbReference type="Proteomes" id="UP001596447">
    <property type="component" value="Unassembled WGS sequence"/>
</dbReference>
<protein>
    <recommendedName>
        <fullName evidence="3">Lipoprotein</fullName>
    </recommendedName>
</protein>
<evidence type="ECO:0008006" key="3">
    <source>
        <dbReference type="Google" id="ProtNLM"/>
    </source>
</evidence>
<comment type="caution">
    <text evidence="1">The sequence shown here is derived from an EMBL/GenBank/DDBJ whole genome shotgun (WGS) entry which is preliminary data.</text>
</comment>
<dbReference type="AlphaFoldDB" id="A0ABD5Z393"/>
<dbReference type="EMBL" id="JBHTAR010000011">
    <property type="protein sequence ID" value="MFC7199712.1"/>
    <property type="molecule type" value="Genomic_DNA"/>
</dbReference>
<evidence type="ECO:0000313" key="1">
    <source>
        <dbReference type="EMBL" id="MFC7199712.1"/>
    </source>
</evidence>
<evidence type="ECO:0000313" key="2">
    <source>
        <dbReference type="Proteomes" id="UP001596447"/>
    </source>
</evidence>
<reference evidence="1 2" key="1">
    <citation type="journal article" date="2019" name="Int. J. Syst. Evol. Microbiol.">
        <title>The Global Catalogue of Microorganisms (GCM) 10K type strain sequencing project: providing services to taxonomists for standard genome sequencing and annotation.</title>
        <authorList>
            <consortium name="The Broad Institute Genomics Platform"/>
            <consortium name="The Broad Institute Genome Sequencing Center for Infectious Disease"/>
            <person name="Wu L."/>
            <person name="Ma J."/>
        </authorList>
    </citation>
    <scope>NUCLEOTIDE SEQUENCE [LARGE SCALE GENOMIC DNA]</scope>
    <source>
        <strain evidence="1 2">XZGYJ-43</strain>
    </source>
</reference>
<proteinExistence type="predicted"/>
<gene>
    <name evidence="1" type="ORF">ACFQJ9_09865</name>
</gene>
<dbReference type="PROSITE" id="PS51257">
    <property type="entry name" value="PROKAR_LIPOPROTEIN"/>
    <property type="match status" value="1"/>
</dbReference>
<dbReference type="RefSeq" id="WP_279529639.1">
    <property type="nucleotide sequence ID" value="NZ_CP122312.1"/>
</dbReference>
<organism evidence="1 2">
    <name type="scientific">Halospeciosus flavus</name>
    <dbReference type="NCBI Taxonomy" id="3032283"/>
    <lineage>
        <taxon>Archaea</taxon>
        <taxon>Methanobacteriati</taxon>
        <taxon>Methanobacteriota</taxon>
        <taxon>Stenosarchaea group</taxon>
        <taxon>Halobacteria</taxon>
        <taxon>Halobacteriales</taxon>
        <taxon>Halobacteriaceae</taxon>
        <taxon>Halospeciosus</taxon>
    </lineage>
</organism>
<keyword evidence="2" id="KW-1185">Reference proteome</keyword>
<sequence length="164" mass="17592">MDRRALLCSVGTLSATSAAGCLDSLEPGRTSTSTPTTTLGWLSAKNFDTAQGHTIELRVERDGEVVHTSSQTLEEKSGQGILGAVADCTWDTVPGEYVVFARADDGKWTQRTLTAPFESPPECVVVSVRYGGPTHVDPEDPLAVVVDDQCEEIDEFVGGCPEYR</sequence>
<name>A0ABD5Z393_9EURY</name>
<accession>A0ABD5Z393</accession>